<evidence type="ECO:0000256" key="5">
    <source>
        <dbReference type="HAMAP-Rule" id="MF_01514"/>
    </source>
</evidence>
<comment type="caution">
    <text evidence="5">Lacks conserved residue(s) required for the propagation of feature annotation.</text>
</comment>
<comment type="similarity">
    <text evidence="5">Belongs to the UPF0314 family.</text>
</comment>
<comment type="caution">
    <text evidence="6">The sequence shown here is derived from an EMBL/GenBank/DDBJ whole genome shotgun (WGS) entry which is preliminary data.</text>
</comment>
<dbReference type="HAMAP" id="MF_01514">
    <property type="entry name" value="UPF0314"/>
    <property type="match status" value="1"/>
</dbReference>
<comment type="subcellular location">
    <subcellularLocation>
        <location evidence="5">Cell membrane</location>
        <topology evidence="5">Multi-pass membrane protein</topology>
    </subcellularLocation>
</comment>
<dbReference type="EMBL" id="JBHRTQ010000013">
    <property type="protein sequence ID" value="MFC3175327.1"/>
    <property type="molecule type" value="Genomic_DNA"/>
</dbReference>
<keyword evidence="7" id="KW-1185">Reference proteome</keyword>
<dbReference type="Pfam" id="PF10755">
    <property type="entry name" value="DUF2585"/>
    <property type="match status" value="1"/>
</dbReference>
<keyword evidence="3 5" id="KW-1133">Transmembrane helix</keyword>
<keyword evidence="2 5" id="KW-0812">Transmembrane</keyword>
<proteinExistence type="inferred from homology"/>
<organism evidence="6 7">
    <name type="scientific">Novosphingobium bradum</name>
    <dbReference type="NCBI Taxonomy" id="1737444"/>
    <lineage>
        <taxon>Bacteria</taxon>
        <taxon>Pseudomonadati</taxon>
        <taxon>Pseudomonadota</taxon>
        <taxon>Alphaproteobacteria</taxon>
        <taxon>Sphingomonadales</taxon>
        <taxon>Sphingomonadaceae</taxon>
        <taxon>Novosphingobium</taxon>
    </lineage>
</organism>
<dbReference type="NCBIfam" id="NF002099">
    <property type="entry name" value="PRK00944.1"/>
    <property type="match status" value="1"/>
</dbReference>
<evidence type="ECO:0000256" key="4">
    <source>
        <dbReference type="ARBA" id="ARBA00023136"/>
    </source>
</evidence>
<evidence type="ECO:0000256" key="1">
    <source>
        <dbReference type="ARBA" id="ARBA00022475"/>
    </source>
</evidence>
<keyword evidence="1 5" id="KW-1003">Cell membrane</keyword>
<dbReference type="RefSeq" id="WP_379510706.1">
    <property type="nucleotide sequence ID" value="NZ_JBHRTQ010000013.1"/>
</dbReference>
<protein>
    <recommendedName>
        <fullName evidence="5">UPF0314 protein ACFOD9_13790</fullName>
    </recommendedName>
</protein>
<evidence type="ECO:0000256" key="2">
    <source>
        <dbReference type="ARBA" id="ARBA00022692"/>
    </source>
</evidence>
<name>A0ABV7ITP4_9SPHN</name>
<keyword evidence="4 5" id="KW-0472">Membrane</keyword>
<reference evidence="7" key="1">
    <citation type="journal article" date="2019" name="Int. J. Syst. Evol. Microbiol.">
        <title>The Global Catalogue of Microorganisms (GCM) 10K type strain sequencing project: providing services to taxonomists for standard genome sequencing and annotation.</title>
        <authorList>
            <consortium name="The Broad Institute Genomics Platform"/>
            <consortium name="The Broad Institute Genome Sequencing Center for Infectious Disease"/>
            <person name="Wu L."/>
            <person name="Ma J."/>
        </authorList>
    </citation>
    <scope>NUCLEOTIDE SEQUENCE [LARGE SCALE GENOMIC DNA]</scope>
    <source>
        <strain evidence="7">KCTC 42984</strain>
    </source>
</reference>
<gene>
    <name evidence="6" type="ORF">ACFOD9_13790</name>
</gene>
<dbReference type="InterPro" id="IPR019691">
    <property type="entry name" value="DUF2585"/>
</dbReference>
<feature type="transmembrane region" description="Helical" evidence="5">
    <location>
        <begin position="69"/>
        <end position="87"/>
    </location>
</feature>
<evidence type="ECO:0000313" key="6">
    <source>
        <dbReference type="EMBL" id="MFC3175327.1"/>
    </source>
</evidence>
<evidence type="ECO:0000313" key="7">
    <source>
        <dbReference type="Proteomes" id="UP001595604"/>
    </source>
</evidence>
<evidence type="ECO:0000256" key="3">
    <source>
        <dbReference type="ARBA" id="ARBA00022989"/>
    </source>
</evidence>
<dbReference type="Proteomes" id="UP001595604">
    <property type="component" value="Unassembled WGS sequence"/>
</dbReference>
<sequence>MHGPPPARVPASLLPNRAGIALSLAMAAALAALLLAMSRVPICACGHVALWTGDVNGPENSQQISDWYSFSHVIHGLLFYFFAHLLWRKWKLFGGRPALWALPIAVAFEGFWELLENSPLIIDRYRSVTVNYGYSGDSVLNSVSDLACMALGFLIASRLPAWASVVLALAFELLTLWTIHDNLTLNVVMLLWPLQAIRDWQGMV</sequence>
<accession>A0ABV7ITP4</accession>